<dbReference type="InterPro" id="IPR001680">
    <property type="entry name" value="WD40_rpt"/>
</dbReference>
<protein>
    <recommendedName>
        <fullName evidence="3">F-box/WD repeat-containing protein 8</fullName>
    </recommendedName>
</protein>
<dbReference type="PANTHER" id="PTHR19855:SF16">
    <property type="entry name" value="F-BOX AND WD REPEAT DOMAIN CONTAINING 8"/>
    <property type="match status" value="1"/>
</dbReference>
<dbReference type="SUPFAM" id="SSF50978">
    <property type="entry name" value="WD40 repeat-like"/>
    <property type="match status" value="1"/>
</dbReference>
<accession>A0A9Q0XCA6</accession>
<dbReference type="InterPro" id="IPR015943">
    <property type="entry name" value="WD40/YVTN_repeat-like_dom_sf"/>
</dbReference>
<dbReference type="FunFam" id="2.130.10.10:FF:000428">
    <property type="entry name" value="F-box and WD repeat domain containing 8"/>
    <property type="match status" value="1"/>
</dbReference>
<reference evidence="1" key="1">
    <citation type="journal article" date="2023" name="DNA Res.">
        <title>Chromosome-level genome assembly of Phrynocephalus forsythii using third-generation DNA sequencing and Hi-C analysis.</title>
        <authorList>
            <person name="Qi Y."/>
            <person name="Zhao W."/>
            <person name="Zhao Y."/>
            <person name="Niu C."/>
            <person name="Cao S."/>
            <person name="Zhang Y."/>
        </authorList>
    </citation>
    <scope>NUCLEOTIDE SEQUENCE</scope>
    <source>
        <tissue evidence="1">Muscle</tissue>
    </source>
</reference>
<gene>
    <name evidence="1" type="ORF">JRQ81_007682</name>
</gene>
<dbReference type="PANTHER" id="PTHR19855">
    <property type="entry name" value="WD40 REPEAT PROTEIN 12, 37"/>
    <property type="match status" value="1"/>
</dbReference>
<dbReference type="Pfam" id="PF00400">
    <property type="entry name" value="WD40"/>
    <property type="match status" value="1"/>
</dbReference>
<dbReference type="AlphaFoldDB" id="A0A9Q0XCA6"/>
<evidence type="ECO:0000313" key="1">
    <source>
        <dbReference type="EMBL" id="KAJ7309628.1"/>
    </source>
</evidence>
<keyword evidence="2" id="KW-1185">Reference proteome</keyword>
<organism evidence="1 2">
    <name type="scientific">Phrynocephalus forsythii</name>
    <dbReference type="NCBI Taxonomy" id="171643"/>
    <lineage>
        <taxon>Eukaryota</taxon>
        <taxon>Metazoa</taxon>
        <taxon>Chordata</taxon>
        <taxon>Craniata</taxon>
        <taxon>Vertebrata</taxon>
        <taxon>Euteleostomi</taxon>
        <taxon>Lepidosauria</taxon>
        <taxon>Squamata</taxon>
        <taxon>Bifurcata</taxon>
        <taxon>Unidentata</taxon>
        <taxon>Episquamata</taxon>
        <taxon>Toxicofera</taxon>
        <taxon>Iguania</taxon>
        <taxon>Acrodonta</taxon>
        <taxon>Agamidae</taxon>
        <taxon>Agaminae</taxon>
        <taxon>Phrynocephalus</taxon>
    </lineage>
</organism>
<dbReference type="Proteomes" id="UP001142489">
    <property type="component" value="Unassembled WGS sequence"/>
</dbReference>
<dbReference type="SMART" id="SM00320">
    <property type="entry name" value="WD40"/>
    <property type="match status" value="4"/>
</dbReference>
<dbReference type="OrthoDB" id="190105at2759"/>
<dbReference type="FunFam" id="2.130.10.10:FF:000308">
    <property type="entry name" value="F-box and WD repeat domain containing 8"/>
    <property type="match status" value="1"/>
</dbReference>
<name>A0A9Q0XCA6_9SAUR</name>
<dbReference type="Gene3D" id="2.130.10.10">
    <property type="entry name" value="YVTN repeat-like/Quinoprotein amine dehydrogenase"/>
    <property type="match status" value="2"/>
</dbReference>
<dbReference type="InterPro" id="IPR036322">
    <property type="entry name" value="WD40_repeat_dom_sf"/>
</dbReference>
<evidence type="ECO:0008006" key="3">
    <source>
        <dbReference type="Google" id="ProtNLM"/>
    </source>
</evidence>
<evidence type="ECO:0000313" key="2">
    <source>
        <dbReference type="Proteomes" id="UP001142489"/>
    </source>
</evidence>
<proteinExistence type="predicted"/>
<sequence length="423" mass="46714">MTLQECRSKEQALRANWKNRIGAVKQLQYELGKVLCDVHSCDGVIIAGYTSGDVKLWDTRTWDYTTIVLEAEHDSDEPGSWPHVSFVRINSSLAVAAYGDGSIKVWSLMFGCDPIHCYQHNQKIQALALSVEGAAIATASAFQVKMEGANDKGYWETIEEFEVQKLVGSLCLVPHQSEHPVAVATAEEVVYLLKAGGAAQVLHSVYGQPVTCLDVSASEAACGIKGFGWLINGTNKILLYNLETGQCITQLGSSLGDFTCINLHGSPPYMLVAGNKDRRVRVYDVRQSNPTCSLYGHQLGVSAVQMDEWKIVSGGEEGLVCVWDQRMCIKLWETHARHPVRHLRFNTHSLITANIPDEKKPRGACITDDDLTAHRRHRGIIYAYEFSVDQLAAKSVLPICCSSYNEVTGYNYNVGLAVPYDNI</sequence>
<dbReference type="EMBL" id="JAPFRF010000016">
    <property type="protein sequence ID" value="KAJ7309628.1"/>
    <property type="molecule type" value="Genomic_DNA"/>
</dbReference>
<comment type="caution">
    <text evidence="1">The sequence shown here is derived from an EMBL/GenBank/DDBJ whole genome shotgun (WGS) entry which is preliminary data.</text>
</comment>